<dbReference type="EMBL" id="JAGYWB010000001">
    <property type="protein sequence ID" value="KAI0531309.1"/>
    <property type="molecule type" value="Genomic_DNA"/>
</dbReference>
<evidence type="ECO:0000256" key="1">
    <source>
        <dbReference type="ARBA" id="ARBA00010835"/>
    </source>
</evidence>
<dbReference type="SUPFAM" id="SSF75620">
    <property type="entry name" value="Release factor"/>
    <property type="match status" value="1"/>
</dbReference>
<dbReference type="InterPro" id="IPR000352">
    <property type="entry name" value="Pep_chain_release_fac_I"/>
</dbReference>
<dbReference type="Pfam" id="PF00472">
    <property type="entry name" value="RF-1"/>
    <property type="match status" value="1"/>
</dbReference>
<dbReference type="SMR" id="A0A8T3CF29"/>
<dbReference type="SMART" id="SM00937">
    <property type="entry name" value="PCRF"/>
    <property type="match status" value="1"/>
</dbReference>
<dbReference type="Gene3D" id="3.30.160.20">
    <property type="match status" value="1"/>
</dbReference>
<dbReference type="Gene3D" id="3.30.70.1660">
    <property type="match status" value="1"/>
</dbReference>
<dbReference type="PANTHER" id="PTHR43116:SF4">
    <property type="entry name" value="PEPTIDE CHAIN RELEASE FACTOR PRFB3, CHLOROPLASTIC"/>
    <property type="match status" value="1"/>
</dbReference>
<feature type="compositionally biased region" description="Low complexity" evidence="2">
    <location>
        <begin position="54"/>
        <end position="66"/>
    </location>
</feature>
<feature type="domain" description="Peptide chain release factor" evidence="3">
    <location>
        <begin position="167"/>
        <end position="275"/>
    </location>
</feature>
<dbReference type="InterPro" id="IPR005139">
    <property type="entry name" value="PCRF"/>
</dbReference>
<proteinExistence type="inferred from homology"/>
<name>A0A8T3CF29_DENNO</name>
<evidence type="ECO:0000313" key="4">
    <source>
        <dbReference type="EMBL" id="KAI0531309.1"/>
    </source>
</evidence>
<evidence type="ECO:0000256" key="2">
    <source>
        <dbReference type="SAM" id="MobiDB-lite"/>
    </source>
</evidence>
<dbReference type="InterPro" id="IPR045853">
    <property type="entry name" value="Pep_chain_release_fac_I_sf"/>
</dbReference>
<gene>
    <name evidence="4" type="ORF">KFK09_000862</name>
</gene>
<reference evidence="4" key="1">
    <citation type="journal article" date="2022" name="Front. Genet.">
        <title>Chromosome-Scale Assembly of the Dendrobium nobile Genome Provides Insights Into the Molecular Mechanism of the Biosynthesis of the Medicinal Active Ingredient of Dendrobium.</title>
        <authorList>
            <person name="Xu Q."/>
            <person name="Niu S.-C."/>
            <person name="Li K.-L."/>
            <person name="Zheng P.-J."/>
            <person name="Zhang X.-J."/>
            <person name="Jia Y."/>
            <person name="Liu Y."/>
            <person name="Niu Y.-X."/>
            <person name="Yu L.-H."/>
            <person name="Chen D.-F."/>
            <person name="Zhang G.-Q."/>
        </authorList>
    </citation>
    <scope>NUCLEOTIDE SEQUENCE</scope>
    <source>
        <tissue evidence="4">Leaf</tissue>
    </source>
</reference>
<sequence length="446" mass="50357">MSTQPKGTAPPGLTLEDHDQVSGSAPGLSLMAKVLAESLSAGKPTPFRLRRVPPARAHSSSSSFRAAQSLEGRNAKIYKELGLFSLKKKIEESVNRAEMITPVAMEFEEERRIKQEEVLRECNLWNDDLTTSNESLTALADAIRVVNDLKDMRHKAEEAKLITQLAEMDIINDQLFQQAYTASLDVNKFLDRYEMSKLLRGPYDNEGACMIIKAGMEGTASEMWTEKVLHMYARWAEKNGCNVTGLETFPSMEGGTKLATIEFEKEYMYGYLSGERGIHRLIHSSLDGSTIRETWSASIDVIPLFLEKMSDFHIDERDIEVSSPSDGETFCRSKISVSIQHIPSNTIVQCSGERSQFANKMKALNRLKAKLLVMAMEERSETNKIKNDDFLKENKYETRRYLLRPQKSVHDIKTGIILPDLNSVLDGNIEPFIRAHICLRRGRKLG</sequence>
<comment type="similarity">
    <text evidence="1">Belongs to the prokaryotic/mitochondrial release factor family.</text>
</comment>
<organism evidence="4 5">
    <name type="scientific">Dendrobium nobile</name>
    <name type="common">Orchid</name>
    <dbReference type="NCBI Taxonomy" id="94219"/>
    <lineage>
        <taxon>Eukaryota</taxon>
        <taxon>Viridiplantae</taxon>
        <taxon>Streptophyta</taxon>
        <taxon>Embryophyta</taxon>
        <taxon>Tracheophyta</taxon>
        <taxon>Spermatophyta</taxon>
        <taxon>Magnoliopsida</taxon>
        <taxon>Liliopsida</taxon>
        <taxon>Asparagales</taxon>
        <taxon>Orchidaceae</taxon>
        <taxon>Epidendroideae</taxon>
        <taxon>Malaxideae</taxon>
        <taxon>Dendrobiinae</taxon>
        <taxon>Dendrobium</taxon>
    </lineage>
</organism>
<comment type="caution">
    <text evidence="4">The sequence shown here is derived from an EMBL/GenBank/DDBJ whole genome shotgun (WGS) entry which is preliminary data.</text>
</comment>
<dbReference type="Proteomes" id="UP000829196">
    <property type="component" value="Unassembled WGS sequence"/>
</dbReference>
<dbReference type="GO" id="GO:0003747">
    <property type="term" value="F:translation release factor activity"/>
    <property type="evidence" value="ECO:0007669"/>
    <property type="project" value="InterPro"/>
</dbReference>
<dbReference type="GO" id="GO:0005737">
    <property type="term" value="C:cytoplasm"/>
    <property type="evidence" value="ECO:0007669"/>
    <property type="project" value="UniProtKB-ARBA"/>
</dbReference>
<feature type="region of interest" description="Disordered" evidence="2">
    <location>
        <begin position="45"/>
        <end position="66"/>
    </location>
</feature>
<dbReference type="OrthoDB" id="2019491at2759"/>
<evidence type="ECO:0000259" key="3">
    <source>
        <dbReference type="SMART" id="SM00937"/>
    </source>
</evidence>
<dbReference type="Pfam" id="PF03462">
    <property type="entry name" value="PCRF"/>
    <property type="match status" value="1"/>
</dbReference>
<feature type="region of interest" description="Disordered" evidence="2">
    <location>
        <begin position="1"/>
        <end position="24"/>
    </location>
</feature>
<protein>
    <recommendedName>
        <fullName evidence="3">Peptide chain release factor domain-containing protein</fullName>
    </recommendedName>
</protein>
<keyword evidence="5" id="KW-1185">Reference proteome</keyword>
<dbReference type="AlphaFoldDB" id="A0A8T3CF29"/>
<dbReference type="PANTHER" id="PTHR43116">
    <property type="entry name" value="PEPTIDE CHAIN RELEASE FACTOR 2"/>
    <property type="match status" value="1"/>
</dbReference>
<accession>A0A8T3CF29</accession>
<evidence type="ECO:0000313" key="5">
    <source>
        <dbReference type="Proteomes" id="UP000829196"/>
    </source>
</evidence>